<dbReference type="AlphaFoldDB" id="A0A934SLC7"/>
<comment type="caution">
    <text evidence="2">The sequence shown here is derived from an EMBL/GenBank/DDBJ whole genome shotgun (WGS) entry which is preliminary data.</text>
</comment>
<dbReference type="Proteomes" id="UP000636458">
    <property type="component" value="Unassembled WGS sequence"/>
</dbReference>
<dbReference type="GO" id="GO:0009446">
    <property type="term" value="P:putrescine biosynthetic process"/>
    <property type="evidence" value="ECO:0007669"/>
    <property type="project" value="InterPro"/>
</dbReference>
<dbReference type="InterPro" id="IPR007466">
    <property type="entry name" value="Peptidyl-Arg-deiminase_porph"/>
</dbReference>
<evidence type="ECO:0000256" key="1">
    <source>
        <dbReference type="ARBA" id="ARBA00022801"/>
    </source>
</evidence>
<dbReference type="Gene3D" id="3.75.10.10">
    <property type="entry name" value="L-arginine/glycine Amidinotransferase, Chain A"/>
    <property type="match status" value="1"/>
</dbReference>
<dbReference type="Pfam" id="PF04371">
    <property type="entry name" value="PAD_porph"/>
    <property type="match status" value="1"/>
</dbReference>
<evidence type="ECO:0000313" key="2">
    <source>
        <dbReference type="EMBL" id="MBK4348832.1"/>
    </source>
</evidence>
<proteinExistence type="predicted"/>
<reference evidence="2" key="1">
    <citation type="submission" date="2021-01" db="EMBL/GenBank/DDBJ databases">
        <title>Lacisediminihabitans sp. nov. strain G11-30, isolated from Antarctic Soil.</title>
        <authorList>
            <person name="Li J."/>
        </authorList>
    </citation>
    <scope>NUCLEOTIDE SEQUENCE</scope>
    <source>
        <strain evidence="2">G11-30</strain>
    </source>
</reference>
<sequence length="341" mass="37467">MAWKMLAETAPLDRVWMAFPLECFSMGDRPEETYAAWTGVAHAASAFVSVTMVVDPSESARAERMLGSHIERVTAPLDDFWMRDMGPTFVVDDERPGVLGAVDWTYNGWGAQHWARWSNDREIGRFVGRQTDAEIVSSLLVNEGGAIHSDGEGTLLVTETVQLDPQRNPYADKESIEAEFARTLGAEKVIWLPRGLTRDYEDLGTRGHVDMVAAFPSPGHILLHDQRNSDHPDHAVTRALKGFLSEQTDARGRTFDIIDLPAPEVQRDDDGYVDFNYVNHLVANDGIIACGFGEPAADAYAAGILGEQYGGKTVVTLDARPIMSRGGGIHCITQQQPTIVA</sequence>
<dbReference type="RefSeq" id="WP_200557071.1">
    <property type="nucleotide sequence ID" value="NZ_JAEPES010000005.1"/>
</dbReference>
<keyword evidence="3" id="KW-1185">Reference proteome</keyword>
<evidence type="ECO:0000313" key="3">
    <source>
        <dbReference type="Proteomes" id="UP000636458"/>
    </source>
</evidence>
<organism evidence="2 3">
    <name type="scientific">Lacisediminihabitans changchengi</name>
    <dbReference type="NCBI Taxonomy" id="2787634"/>
    <lineage>
        <taxon>Bacteria</taxon>
        <taxon>Bacillati</taxon>
        <taxon>Actinomycetota</taxon>
        <taxon>Actinomycetes</taxon>
        <taxon>Micrococcales</taxon>
        <taxon>Microbacteriaceae</taxon>
        <taxon>Lacisediminihabitans</taxon>
    </lineage>
</organism>
<dbReference type="SUPFAM" id="SSF55909">
    <property type="entry name" value="Pentein"/>
    <property type="match status" value="1"/>
</dbReference>
<keyword evidence="1" id="KW-0378">Hydrolase</keyword>
<dbReference type="PANTHER" id="PTHR31377">
    <property type="entry name" value="AGMATINE DEIMINASE-RELATED"/>
    <property type="match status" value="1"/>
</dbReference>
<dbReference type="GO" id="GO:0004668">
    <property type="term" value="F:protein-arginine deiminase activity"/>
    <property type="evidence" value="ECO:0007669"/>
    <property type="project" value="InterPro"/>
</dbReference>
<gene>
    <name evidence="2" type="ORF">IV501_14425</name>
</gene>
<protein>
    <submittedName>
        <fullName evidence="2">Agmatine deiminase family protein</fullName>
    </submittedName>
</protein>
<dbReference type="GO" id="GO:0047632">
    <property type="term" value="F:agmatine deiminase activity"/>
    <property type="evidence" value="ECO:0007669"/>
    <property type="project" value="TreeGrafter"/>
</dbReference>
<accession>A0A934SLC7</accession>
<dbReference type="PANTHER" id="PTHR31377:SF0">
    <property type="entry name" value="AGMATINE DEIMINASE-RELATED"/>
    <property type="match status" value="1"/>
</dbReference>
<dbReference type="EMBL" id="JAEPES010000005">
    <property type="protein sequence ID" value="MBK4348832.1"/>
    <property type="molecule type" value="Genomic_DNA"/>
</dbReference>
<name>A0A934SLC7_9MICO</name>